<evidence type="ECO:0000313" key="8">
    <source>
        <dbReference type="EMBL" id="MEE1883901.1"/>
    </source>
</evidence>
<feature type="transmembrane region" description="Helical" evidence="7">
    <location>
        <begin position="255"/>
        <end position="283"/>
    </location>
</feature>
<reference evidence="8 9" key="1">
    <citation type="submission" date="2024-01" db="EMBL/GenBank/DDBJ databases">
        <title>Pedobacter sp. nov., isolated from oil-contaminated soil.</title>
        <authorList>
            <person name="Le N.T.T."/>
        </authorList>
    </citation>
    <scope>NUCLEOTIDE SEQUENCE [LARGE SCALE GENOMIC DNA]</scope>
    <source>
        <strain evidence="8 9">VNH31</strain>
    </source>
</reference>
<evidence type="ECO:0000256" key="4">
    <source>
        <dbReference type="ARBA" id="ARBA00022692"/>
    </source>
</evidence>
<name>A0ABU7GY27_9SPHI</name>
<feature type="transmembrane region" description="Helical" evidence="7">
    <location>
        <begin position="58"/>
        <end position="77"/>
    </location>
</feature>
<evidence type="ECO:0000256" key="7">
    <source>
        <dbReference type="SAM" id="Phobius"/>
    </source>
</evidence>
<feature type="transmembrane region" description="Helical" evidence="7">
    <location>
        <begin position="304"/>
        <end position="328"/>
    </location>
</feature>
<dbReference type="InterPro" id="IPR018480">
    <property type="entry name" value="PNAcMuramoyl-5peptid_Trfase_CS"/>
</dbReference>
<proteinExistence type="predicted"/>
<dbReference type="PANTHER" id="PTHR22926">
    <property type="entry name" value="PHOSPHO-N-ACETYLMURAMOYL-PENTAPEPTIDE-TRANSFERASE"/>
    <property type="match status" value="1"/>
</dbReference>
<evidence type="ECO:0000256" key="3">
    <source>
        <dbReference type="ARBA" id="ARBA00022679"/>
    </source>
</evidence>
<comment type="caution">
    <text evidence="8">The sequence shown here is derived from an EMBL/GenBank/DDBJ whole genome shotgun (WGS) entry which is preliminary data.</text>
</comment>
<feature type="transmembrane region" description="Helical" evidence="7">
    <location>
        <begin position="113"/>
        <end position="132"/>
    </location>
</feature>
<protein>
    <submittedName>
        <fullName evidence="8">MraY family glycosyltransferase</fullName>
        <ecNumber evidence="8">2.7.8.-</ecNumber>
    </submittedName>
</protein>
<organism evidence="8 9">
    <name type="scientific">Pedobacter flavus</name>
    <dbReference type="NCBI Taxonomy" id="3113906"/>
    <lineage>
        <taxon>Bacteria</taxon>
        <taxon>Pseudomonadati</taxon>
        <taxon>Bacteroidota</taxon>
        <taxon>Sphingobacteriia</taxon>
        <taxon>Sphingobacteriales</taxon>
        <taxon>Sphingobacteriaceae</taxon>
        <taxon>Pedobacter</taxon>
    </lineage>
</organism>
<accession>A0ABU7GY27</accession>
<dbReference type="EC" id="2.7.8.-" evidence="8"/>
<keyword evidence="9" id="KW-1185">Reference proteome</keyword>
<dbReference type="GO" id="GO:0016740">
    <property type="term" value="F:transferase activity"/>
    <property type="evidence" value="ECO:0007669"/>
    <property type="project" value="UniProtKB-KW"/>
</dbReference>
<keyword evidence="3 8" id="KW-0808">Transferase</keyword>
<dbReference type="PANTHER" id="PTHR22926:SF3">
    <property type="entry name" value="UNDECAPRENYL-PHOSPHATE ALPHA-N-ACETYLGLUCOSAMINYL 1-PHOSPHATE TRANSFERASE"/>
    <property type="match status" value="1"/>
</dbReference>
<evidence type="ECO:0000313" key="9">
    <source>
        <dbReference type="Proteomes" id="UP001337681"/>
    </source>
</evidence>
<feature type="transmembrane region" description="Helical" evidence="7">
    <location>
        <begin position="197"/>
        <end position="214"/>
    </location>
</feature>
<dbReference type="Proteomes" id="UP001337681">
    <property type="component" value="Unassembled WGS sequence"/>
</dbReference>
<feature type="transmembrane region" description="Helical" evidence="7">
    <location>
        <begin position="226"/>
        <end position="243"/>
    </location>
</feature>
<sequence length="374" mass="41940">MLESLRDFIKLEFVYYFAIIAMSSIIVYVSMPTIIWTSIKHQLFDEAEMYRKVHKRNISNLGGISIFCSFTITVLLFSAMFNYQQPIIVIVSSIILFAAGLKDDIYGIGSSTKLMLSLLVAFILVYIGDFRLTSLYGVFNIGEIDMISGGIFSTMLIIFINNAFNLIDGIDGLAGVIGVIINLVFGVLFAYSNQPASALVAFSMLGALLGFLYYNFPPAKVFMGDTGSLVVGMVSVLMAIQFIELNKLDGINKPYFYSAPAIAVAVLIIPIFDSLLIFFLRIINKKSPFRGDRNHIHHRLQRLGFSDVTVILILALVNLLTIFATFMLQNLGNFILIILQLSFIFFLHCCLVFFDNKKFNKKFQIGDLLLLGRF</sequence>
<feature type="transmembrane region" description="Helical" evidence="7">
    <location>
        <begin position="13"/>
        <end position="37"/>
    </location>
</feature>
<dbReference type="CDD" id="cd06853">
    <property type="entry name" value="GT_WecA_like"/>
    <property type="match status" value="1"/>
</dbReference>
<dbReference type="Pfam" id="PF00953">
    <property type="entry name" value="Glycos_transf_4"/>
    <property type="match status" value="1"/>
</dbReference>
<dbReference type="RefSeq" id="WP_330144826.1">
    <property type="nucleotide sequence ID" value="NZ_JAZDQU010000001.1"/>
</dbReference>
<feature type="transmembrane region" description="Helical" evidence="7">
    <location>
        <begin position="83"/>
        <end position="101"/>
    </location>
</feature>
<keyword evidence="5 7" id="KW-1133">Transmembrane helix</keyword>
<feature type="transmembrane region" description="Helical" evidence="7">
    <location>
        <begin position="172"/>
        <end position="191"/>
    </location>
</feature>
<evidence type="ECO:0000256" key="1">
    <source>
        <dbReference type="ARBA" id="ARBA00004651"/>
    </source>
</evidence>
<feature type="transmembrane region" description="Helical" evidence="7">
    <location>
        <begin position="334"/>
        <end position="354"/>
    </location>
</feature>
<gene>
    <name evidence="8" type="ORF">VRU49_00585</name>
</gene>
<keyword evidence="2" id="KW-1003">Cell membrane</keyword>
<evidence type="ECO:0000256" key="6">
    <source>
        <dbReference type="ARBA" id="ARBA00023136"/>
    </source>
</evidence>
<keyword evidence="6 7" id="KW-0472">Membrane</keyword>
<dbReference type="EMBL" id="JAZDQU010000001">
    <property type="protein sequence ID" value="MEE1883901.1"/>
    <property type="molecule type" value="Genomic_DNA"/>
</dbReference>
<evidence type="ECO:0000256" key="2">
    <source>
        <dbReference type="ARBA" id="ARBA00022475"/>
    </source>
</evidence>
<evidence type="ECO:0000256" key="5">
    <source>
        <dbReference type="ARBA" id="ARBA00022989"/>
    </source>
</evidence>
<dbReference type="PROSITE" id="PS01348">
    <property type="entry name" value="MRAY_2"/>
    <property type="match status" value="1"/>
</dbReference>
<keyword evidence="4 7" id="KW-0812">Transmembrane</keyword>
<comment type="subcellular location">
    <subcellularLocation>
        <location evidence="1">Cell membrane</location>
        <topology evidence="1">Multi-pass membrane protein</topology>
    </subcellularLocation>
</comment>
<dbReference type="InterPro" id="IPR000715">
    <property type="entry name" value="Glycosyl_transferase_4"/>
</dbReference>
<feature type="transmembrane region" description="Helical" evidence="7">
    <location>
        <begin position="138"/>
        <end position="160"/>
    </location>
</feature>